<dbReference type="OrthoDB" id="9776706at2"/>
<gene>
    <name evidence="2" type="ORF">SAMN06295960_0599</name>
</gene>
<sequence length="130" mass="14805">MPNVLSKLLWLIGAILLIWVNNQVLGYSKVLSQQTGESIYGIAGTWLVAFWSGAYLVLLGGLRRRKPIHKPLFFLGFLPCLLLSILPYTYHCLPIGEKFFYELIQSSFHMIFFSLASGFTLMLSLCRFQP</sequence>
<feature type="transmembrane region" description="Helical" evidence="1">
    <location>
        <begin position="110"/>
        <end position="128"/>
    </location>
</feature>
<feature type="transmembrane region" description="Helical" evidence="1">
    <location>
        <begin position="72"/>
        <end position="90"/>
    </location>
</feature>
<evidence type="ECO:0000256" key="1">
    <source>
        <dbReference type="SAM" id="Phobius"/>
    </source>
</evidence>
<accession>A0A1X7ILW7</accession>
<dbReference type="RefSeq" id="WP_085492848.1">
    <property type="nucleotide sequence ID" value="NZ_FXAZ01000001.1"/>
</dbReference>
<dbReference type="STRING" id="1852522.SAMN06295960_0599"/>
<keyword evidence="3" id="KW-1185">Reference proteome</keyword>
<dbReference type="Proteomes" id="UP000193834">
    <property type="component" value="Unassembled WGS sequence"/>
</dbReference>
<proteinExistence type="predicted"/>
<evidence type="ECO:0000313" key="3">
    <source>
        <dbReference type="Proteomes" id="UP000193834"/>
    </source>
</evidence>
<evidence type="ECO:0000313" key="2">
    <source>
        <dbReference type="EMBL" id="SMG15929.1"/>
    </source>
</evidence>
<feature type="transmembrane region" description="Helical" evidence="1">
    <location>
        <begin position="38"/>
        <end position="60"/>
    </location>
</feature>
<name>A0A1X7ILW7_9BACL</name>
<keyword evidence="1" id="KW-0472">Membrane</keyword>
<organism evidence="2 3">
    <name type="scientific">Paenibacillus aquistagni</name>
    <dbReference type="NCBI Taxonomy" id="1852522"/>
    <lineage>
        <taxon>Bacteria</taxon>
        <taxon>Bacillati</taxon>
        <taxon>Bacillota</taxon>
        <taxon>Bacilli</taxon>
        <taxon>Bacillales</taxon>
        <taxon>Paenibacillaceae</taxon>
        <taxon>Paenibacillus</taxon>
    </lineage>
</organism>
<protein>
    <submittedName>
        <fullName evidence="2">Uncharacterized protein</fullName>
    </submittedName>
</protein>
<dbReference type="AlphaFoldDB" id="A0A1X7ILW7"/>
<keyword evidence="1" id="KW-1133">Transmembrane helix</keyword>
<reference evidence="2 3" key="1">
    <citation type="submission" date="2017-04" db="EMBL/GenBank/DDBJ databases">
        <authorList>
            <person name="Afonso C.L."/>
            <person name="Miller P.J."/>
            <person name="Scott M.A."/>
            <person name="Spackman E."/>
            <person name="Goraichik I."/>
            <person name="Dimitrov K.M."/>
            <person name="Suarez D.L."/>
            <person name="Swayne D.E."/>
        </authorList>
    </citation>
    <scope>NUCLEOTIDE SEQUENCE [LARGE SCALE GENOMIC DNA]</scope>
    <source>
        <strain evidence="2 3">11</strain>
    </source>
</reference>
<keyword evidence="1" id="KW-0812">Transmembrane</keyword>
<dbReference type="EMBL" id="FXAZ01000001">
    <property type="protein sequence ID" value="SMG15929.1"/>
    <property type="molecule type" value="Genomic_DNA"/>
</dbReference>